<evidence type="ECO:0000256" key="1">
    <source>
        <dbReference type="ARBA" id="ARBA00004613"/>
    </source>
</evidence>
<comment type="caution">
    <text evidence="5">The sequence shown here is derived from an EMBL/GenBank/DDBJ whole genome shotgun (WGS) entry which is preliminary data.</text>
</comment>
<name>A0ABW9YAS1_9RHOB</name>
<dbReference type="InterPro" id="IPR028992">
    <property type="entry name" value="Hedgehog/Intein_dom"/>
</dbReference>
<dbReference type="InterPro" id="IPR036844">
    <property type="entry name" value="Hint_dom_sf"/>
</dbReference>
<evidence type="ECO:0000259" key="4">
    <source>
        <dbReference type="Pfam" id="PF13403"/>
    </source>
</evidence>
<gene>
    <name evidence="5" type="ORF">GU920_19110</name>
</gene>
<feature type="compositionally biased region" description="Gly residues" evidence="3">
    <location>
        <begin position="1"/>
        <end position="13"/>
    </location>
</feature>
<dbReference type="Gene3D" id="2.150.10.10">
    <property type="entry name" value="Serralysin-like metalloprotease, C-terminal"/>
    <property type="match status" value="2"/>
</dbReference>
<evidence type="ECO:0000313" key="6">
    <source>
        <dbReference type="Proteomes" id="UP001517376"/>
    </source>
</evidence>
<sequence>GAGDDTLDGGGGNDTLAGEGDNDLLRGDGGNDSLIGGSGNDTLQGGTGNDTLDAGDGADVLDAGTGDDSLNGGTGDDTLTSGDGNDTVTTGDGADVLILTASGGADRITDFNMTRVNGRTVDQIDVSDLTNANGDPIRWRDVTVTDTVGDGSGDAVLTFANGESIILEGVTVAEAQGRANLIAIGIPCFVTGTPIRTPQGWTAVEQLAPGDLVVTTEGLQSVRWAGRRRLSRADLSRQPDRKPIHFPAGAIGNTVPLRLSPQHAVLMRDRDGMPVLVRAKHLAEIGFGGARVALGVHALCYHHILLDRHAVVCAAGAATESFYPGPLALQMLDWPSRLSLLAAIGAGENGAGALQVDDLARRYGPRIHPLAKRKGLSGLSVLPFAEPASRDRQSCA</sequence>
<accession>A0ABW9YAS1</accession>
<protein>
    <recommendedName>
        <fullName evidence="4">Hedgehog/Intein (Hint) domain-containing protein</fullName>
    </recommendedName>
</protein>
<dbReference type="RefSeq" id="WP_201744258.1">
    <property type="nucleotide sequence ID" value="NZ_JAAATW010000010.1"/>
</dbReference>
<dbReference type="Pfam" id="PF13403">
    <property type="entry name" value="Hint_2"/>
    <property type="match status" value="1"/>
</dbReference>
<reference evidence="6" key="1">
    <citation type="submission" date="2020-01" db="EMBL/GenBank/DDBJ databases">
        <title>Sphingomonas sp. strain CSW-10.</title>
        <authorList>
            <person name="Chen W.-M."/>
        </authorList>
    </citation>
    <scope>NUCLEOTIDE SEQUENCE [LARGE SCALE GENOMIC DNA]</scope>
    <source>
        <strain evidence="6">CCP-1</strain>
    </source>
</reference>
<dbReference type="PANTHER" id="PTHR38340">
    <property type="entry name" value="S-LAYER PROTEIN"/>
    <property type="match status" value="1"/>
</dbReference>
<dbReference type="PANTHER" id="PTHR38340:SF1">
    <property type="entry name" value="S-LAYER PROTEIN"/>
    <property type="match status" value="1"/>
</dbReference>
<keyword evidence="2" id="KW-0964">Secreted</keyword>
<feature type="region of interest" description="Disordered" evidence="3">
    <location>
        <begin position="1"/>
        <end position="91"/>
    </location>
</feature>
<feature type="compositionally biased region" description="Low complexity" evidence="3">
    <location>
        <begin position="50"/>
        <end position="91"/>
    </location>
</feature>
<evidence type="ECO:0000313" key="5">
    <source>
        <dbReference type="EMBL" id="NBE09655.1"/>
    </source>
</evidence>
<dbReference type="InterPro" id="IPR050557">
    <property type="entry name" value="RTX_toxin/Mannuronan_C5-epim"/>
</dbReference>
<evidence type="ECO:0000256" key="2">
    <source>
        <dbReference type="ARBA" id="ARBA00022525"/>
    </source>
</evidence>
<dbReference type="PROSITE" id="PS00330">
    <property type="entry name" value="HEMOLYSIN_CALCIUM"/>
    <property type="match status" value="1"/>
</dbReference>
<proteinExistence type="predicted"/>
<dbReference type="Gene3D" id="2.170.16.10">
    <property type="entry name" value="Hedgehog/Intein (Hint) domain"/>
    <property type="match status" value="1"/>
</dbReference>
<dbReference type="InterPro" id="IPR011049">
    <property type="entry name" value="Serralysin-like_metalloprot_C"/>
</dbReference>
<feature type="non-terminal residue" evidence="5">
    <location>
        <position position="1"/>
    </location>
</feature>
<dbReference type="InterPro" id="IPR018511">
    <property type="entry name" value="Hemolysin-typ_Ca-bd_CS"/>
</dbReference>
<dbReference type="InterPro" id="IPR001343">
    <property type="entry name" value="Hemolysn_Ca-bd"/>
</dbReference>
<comment type="subcellular location">
    <subcellularLocation>
        <location evidence="1">Secreted</location>
    </subcellularLocation>
</comment>
<keyword evidence="6" id="KW-1185">Reference proteome</keyword>
<dbReference type="PRINTS" id="PR00313">
    <property type="entry name" value="CABNDNGRPT"/>
</dbReference>
<dbReference type="SUPFAM" id="SSF51120">
    <property type="entry name" value="beta-Roll"/>
    <property type="match status" value="1"/>
</dbReference>
<feature type="domain" description="Hedgehog/Intein (Hint)" evidence="4">
    <location>
        <begin position="187"/>
        <end position="325"/>
    </location>
</feature>
<dbReference type="EMBL" id="JAAATW010000010">
    <property type="protein sequence ID" value="NBE09655.1"/>
    <property type="molecule type" value="Genomic_DNA"/>
</dbReference>
<dbReference type="Pfam" id="PF00353">
    <property type="entry name" value="HemolysinCabind"/>
    <property type="match status" value="2"/>
</dbReference>
<dbReference type="Proteomes" id="UP001517376">
    <property type="component" value="Unassembled WGS sequence"/>
</dbReference>
<evidence type="ECO:0000256" key="3">
    <source>
        <dbReference type="SAM" id="MobiDB-lite"/>
    </source>
</evidence>
<organism evidence="5 6">
    <name type="scientific">Paragemmobacter ruber</name>
    <dbReference type="NCBI Taxonomy" id="1985673"/>
    <lineage>
        <taxon>Bacteria</taxon>
        <taxon>Pseudomonadati</taxon>
        <taxon>Pseudomonadota</taxon>
        <taxon>Alphaproteobacteria</taxon>
        <taxon>Rhodobacterales</taxon>
        <taxon>Paracoccaceae</taxon>
        <taxon>Paragemmobacter</taxon>
    </lineage>
</organism>
<dbReference type="SUPFAM" id="SSF51294">
    <property type="entry name" value="Hedgehog/intein (Hint) domain"/>
    <property type="match status" value="1"/>
</dbReference>